<dbReference type="EMBL" id="JAUSVR010000014">
    <property type="protein sequence ID" value="MDQ0512569.1"/>
    <property type="molecule type" value="Genomic_DNA"/>
</dbReference>
<evidence type="ECO:0008006" key="4">
    <source>
        <dbReference type="Google" id="ProtNLM"/>
    </source>
</evidence>
<dbReference type="Proteomes" id="UP001235094">
    <property type="component" value="Unassembled WGS sequence"/>
</dbReference>
<comment type="caution">
    <text evidence="2">The sequence shown here is derived from an EMBL/GenBank/DDBJ whole genome shotgun (WGS) entry which is preliminary data.</text>
</comment>
<name>A0ABU0LV20_9HYPH</name>
<dbReference type="InterPro" id="IPR056955">
    <property type="entry name" value="ORC-CDC6-like"/>
</dbReference>
<evidence type="ECO:0000256" key="1">
    <source>
        <dbReference type="SAM" id="MobiDB-lite"/>
    </source>
</evidence>
<evidence type="ECO:0000313" key="3">
    <source>
        <dbReference type="Proteomes" id="UP001235094"/>
    </source>
</evidence>
<feature type="region of interest" description="Disordered" evidence="1">
    <location>
        <begin position="660"/>
        <end position="683"/>
    </location>
</feature>
<organism evidence="2 3">
    <name type="scientific">Ancylobacter amanitiformis</name>
    <dbReference type="NCBI Taxonomy" id="217069"/>
    <lineage>
        <taxon>Bacteria</taxon>
        <taxon>Pseudomonadati</taxon>
        <taxon>Pseudomonadota</taxon>
        <taxon>Alphaproteobacteria</taxon>
        <taxon>Hyphomicrobiales</taxon>
        <taxon>Xanthobacteraceae</taxon>
        <taxon>Ancylobacter</taxon>
    </lineage>
</organism>
<reference evidence="2 3" key="1">
    <citation type="submission" date="2023-07" db="EMBL/GenBank/DDBJ databases">
        <title>Genomic Encyclopedia of Type Strains, Phase IV (KMG-IV): sequencing the most valuable type-strain genomes for metagenomic binning, comparative biology and taxonomic classification.</title>
        <authorList>
            <person name="Goeker M."/>
        </authorList>
    </citation>
    <scope>NUCLEOTIDE SEQUENCE [LARGE SCALE GENOMIC DNA]</scope>
    <source>
        <strain evidence="2 3">DSM 15561</strain>
    </source>
</reference>
<dbReference type="RefSeq" id="WP_306891249.1">
    <property type="nucleotide sequence ID" value="NZ_JAUSVR010000014.1"/>
</dbReference>
<accession>A0ABU0LV20</accession>
<proteinExistence type="predicted"/>
<protein>
    <recommendedName>
        <fullName evidence="4">ATP-binding protein</fullName>
    </recommendedName>
</protein>
<keyword evidence="3" id="KW-1185">Reference proteome</keyword>
<dbReference type="Pfam" id="PF24389">
    <property type="entry name" value="ORC-CDC6-like"/>
    <property type="match status" value="1"/>
</dbReference>
<evidence type="ECO:0000313" key="2">
    <source>
        <dbReference type="EMBL" id="MDQ0512569.1"/>
    </source>
</evidence>
<gene>
    <name evidence="2" type="ORF">QOZ99_003479</name>
</gene>
<sequence length="683" mass="77739">MRNENPFGITKAVYLTSEEIDRLWVESIAPTKGTAKGKDALFQPTSAMPVLIVGGKGSGKTHLMRYYSYPLQALRHAEAGLSALDGIRRDRYLGIYVLLGAMNAQRFTGRGQPQERWQTLFEYTMELWLARELLSLIAGLADPSGEMAGAADAISGDLWELIDERPPARFRTLADVLLWLKDEQRALDIDMNNVVFNGVFSSRIKVTRGRLIFGIPKVIARRCPSFSEVRFSYQLDELEMLEEEQQVYVQTLIREREHPCTFRIGARTYGIRTFKTLAADEENREGSEFDKVPLDSRLREVWKRFAYKLVKRRLSSDAGANELSDQAIRDLFEDHCWTARDGALHRRLGSRQLGTGPHFEKLLDRLMDGLRTGASPGIADEKQAKAVMAKLAVDGEPLLEKLNIMLLYQRWFRQEDLPAAARSIAASCRAFLDDAGTVPEYARQLQHYQSDLIAQLFREASLPVPYLGFDDFVAMSNGLPRSLMTILKDIYTWALYDGSDEEITKLTDKDQIRGVSEASDWFFEEMRKPGAHGLALRIAIERIARLFEINRYADKPVEVSMMAFSVPESSVSETTAHRLRMAEERSFLIRLPDFEKDRNGGERRPKFQLNGMLAPRFGLPIARRGVARFDAATVDLIFAPENEEAFKEFARGFANKMTAPHFGRSRRRKQDVRLNLNQPTLFD</sequence>